<evidence type="ECO:0000256" key="7">
    <source>
        <dbReference type="ARBA" id="ARBA00022833"/>
    </source>
</evidence>
<dbReference type="InterPro" id="IPR024080">
    <property type="entry name" value="Neurolysin/TOP_N"/>
</dbReference>
<evidence type="ECO:0000256" key="4">
    <source>
        <dbReference type="ARBA" id="ARBA00022670"/>
    </source>
</evidence>
<keyword evidence="12" id="KW-1185">Reference proteome</keyword>
<dbReference type="InterPro" id="IPR024077">
    <property type="entry name" value="Neurolysin/TOP_dom2"/>
</dbReference>
<dbReference type="Gene3D" id="1.10.1370.10">
    <property type="entry name" value="Neurolysin, domain 3"/>
    <property type="match status" value="1"/>
</dbReference>
<comment type="caution">
    <text evidence="11">The sequence shown here is derived from an EMBL/GenBank/DDBJ whole genome shotgun (WGS) entry which is preliminary data.</text>
</comment>
<evidence type="ECO:0000256" key="2">
    <source>
        <dbReference type="ARBA" id="ARBA00006040"/>
    </source>
</evidence>
<dbReference type="InterPro" id="IPR045090">
    <property type="entry name" value="Pept_M3A_M3B"/>
</dbReference>
<proteinExistence type="inferred from homology"/>
<dbReference type="Pfam" id="PF01432">
    <property type="entry name" value="Peptidase_M3"/>
    <property type="match status" value="1"/>
</dbReference>
<feature type="domain" description="Peptidase M3A/M3B catalytic" evidence="10">
    <location>
        <begin position="213"/>
        <end position="676"/>
    </location>
</feature>
<comment type="subcellular location">
    <subcellularLocation>
        <location evidence="1">Cytoplasm</location>
    </subcellularLocation>
</comment>
<protein>
    <submittedName>
        <fullName evidence="11">Thimet oligopeptidase</fullName>
    </submittedName>
</protein>
<evidence type="ECO:0000313" key="11">
    <source>
        <dbReference type="EMBL" id="KAJ8040094.1"/>
    </source>
</evidence>
<dbReference type="FunFam" id="1.20.1050.40:FF:000001">
    <property type="entry name" value="Thimet oligopeptidase 1"/>
    <property type="match status" value="1"/>
</dbReference>
<dbReference type="AlphaFoldDB" id="A0A9Q1HBL1"/>
<dbReference type="PANTHER" id="PTHR11804:SF84">
    <property type="entry name" value="SACCHAROLYSIN"/>
    <property type="match status" value="1"/>
</dbReference>
<evidence type="ECO:0000256" key="1">
    <source>
        <dbReference type="ARBA" id="ARBA00004496"/>
    </source>
</evidence>
<evidence type="ECO:0000256" key="3">
    <source>
        <dbReference type="ARBA" id="ARBA00022490"/>
    </source>
</evidence>
<keyword evidence="6 9" id="KW-0378">Hydrolase</keyword>
<dbReference type="GO" id="GO:0005758">
    <property type="term" value="C:mitochondrial intermembrane space"/>
    <property type="evidence" value="ECO:0007669"/>
    <property type="project" value="TreeGrafter"/>
</dbReference>
<evidence type="ECO:0000313" key="12">
    <source>
        <dbReference type="Proteomes" id="UP001152320"/>
    </source>
</evidence>
<comment type="cofactor">
    <cofactor evidence="9">
        <name>Zn(2+)</name>
        <dbReference type="ChEBI" id="CHEBI:29105"/>
    </cofactor>
    <text evidence="9">Binds 1 zinc ion.</text>
</comment>
<evidence type="ECO:0000256" key="5">
    <source>
        <dbReference type="ARBA" id="ARBA00022723"/>
    </source>
</evidence>
<gene>
    <name evidence="11" type="ORF">HOLleu_14293</name>
</gene>
<dbReference type="GO" id="GO:0046872">
    <property type="term" value="F:metal ion binding"/>
    <property type="evidence" value="ECO:0007669"/>
    <property type="project" value="UniProtKB-UniRule"/>
</dbReference>
<keyword evidence="5 9" id="KW-0479">Metal-binding</keyword>
<dbReference type="SUPFAM" id="SSF55486">
    <property type="entry name" value="Metalloproteases ('zincins'), catalytic domain"/>
    <property type="match status" value="1"/>
</dbReference>
<dbReference type="InterPro" id="IPR001567">
    <property type="entry name" value="Pept_M3A_M3B_dom"/>
</dbReference>
<evidence type="ECO:0000256" key="8">
    <source>
        <dbReference type="ARBA" id="ARBA00023049"/>
    </source>
</evidence>
<dbReference type="Gene3D" id="1.20.1050.40">
    <property type="entry name" value="Endopeptidase. Chain P, domain 1"/>
    <property type="match status" value="1"/>
</dbReference>
<reference evidence="11" key="1">
    <citation type="submission" date="2021-10" db="EMBL/GenBank/DDBJ databases">
        <title>Tropical sea cucumber genome reveals ecological adaptation and Cuvierian tubules defense mechanism.</title>
        <authorList>
            <person name="Chen T."/>
        </authorList>
    </citation>
    <scope>NUCLEOTIDE SEQUENCE</scope>
    <source>
        <strain evidence="11">Nanhai2018</strain>
        <tissue evidence="11">Muscle</tissue>
    </source>
</reference>
<dbReference type="CDD" id="cd06455">
    <property type="entry name" value="M3A_TOP"/>
    <property type="match status" value="1"/>
</dbReference>
<keyword evidence="3" id="KW-0963">Cytoplasm</keyword>
<dbReference type="GO" id="GO:0004222">
    <property type="term" value="F:metalloendopeptidase activity"/>
    <property type="evidence" value="ECO:0007669"/>
    <property type="project" value="InterPro"/>
</dbReference>
<dbReference type="GO" id="GO:0006518">
    <property type="term" value="P:peptide metabolic process"/>
    <property type="evidence" value="ECO:0007669"/>
    <property type="project" value="TreeGrafter"/>
</dbReference>
<comment type="similarity">
    <text evidence="2 9">Belongs to the peptidase M3 family.</text>
</comment>
<dbReference type="PANTHER" id="PTHR11804">
    <property type="entry name" value="PROTEASE M3 THIMET OLIGOPEPTIDASE-RELATED"/>
    <property type="match status" value="1"/>
</dbReference>
<dbReference type="Proteomes" id="UP001152320">
    <property type="component" value="Chromosome 6"/>
</dbReference>
<keyword evidence="4 9" id="KW-0645">Protease</keyword>
<keyword evidence="7 9" id="KW-0862">Zinc</keyword>
<name>A0A9Q1HBL1_HOLLE</name>
<dbReference type="EMBL" id="JAIZAY010000006">
    <property type="protein sequence ID" value="KAJ8040094.1"/>
    <property type="molecule type" value="Genomic_DNA"/>
</dbReference>
<dbReference type="InterPro" id="IPR024079">
    <property type="entry name" value="MetalloPept_cat_dom_sf"/>
</dbReference>
<dbReference type="OrthoDB" id="534666at2759"/>
<evidence type="ECO:0000259" key="10">
    <source>
        <dbReference type="Pfam" id="PF01432"/>
    </source>
</evidence>
<accession>A0A9Q1HBL1</accession>
<dbReference type="FunFam" id="3.40.390.10:FF:000006">
    <property type="entry name" value="Thimet oligopeptidase 1"/>
    <property type="match status" value="1"/>
</dbReference>
<organism evidence="11 12">
    <name type="scientific">Holothuria leucospilota</name>
    <name type="common">Black long sea cucumber</name>
    <name type="synonym">Mertensiothuria leucospilota</name>
    <dbReference type="NCBI Taxonomy" id="206669"/>
    <lineage>
        <taxon>Eukaryota</taxon>
        <taxon>Metazoa</taxon>
        <taxon>Echinodermata</taxon>
        <taxon>Eleutherozoa</taxon>
        <taxon>Echinozoa</taxon>
        <taxon>Holothuroidea</taxon>
        <taxon>Aspidochirotacea</taxon>
        <taxon>Aspidochirotida</taxon>
        <taxon>Holothuriidae</taxon>
        <taxon>Holothuria</taxon>
    </lineage>
</organism>
<dbReference type="Gene3D" id="3.40.390.10">
    <property type="entry name" value="Collagenase (Catalytic Domain)"/>
    <property type="match status" value="1"/>
</dbReference>
<evidence type="ECO:0000256" key="9">
    <source>
        <dbReference type="RuleBase" id="RU003435"/>
    </source>
</evidence>
<dbReference type="GO" id="GO:0006508">
    <property type="term" value="P:proteolysis"/>
    <property type="evidence" value="ECO:0007669"/>
    <property type="project" value="UniProtKB-KW"/>
</dbReference>
<evidence type="ECO:0000256" key="6">
    <source>
        <dbReference type="ARBA" id="ARBA00022801"/>
    </source>
</evidence>
<sequence>MASYLKENLLRWDLKPEDIKVKADELIKSAKIVYDIVGSLKENELTRETVLQALANNDRDYCVMRNMLDFPQHVSPSKEARDASTDADKKLSEFDVEMSMRQDVFDNLVAFEKKVDSATLTPEEKRYLEKLIKLGRRSGLHLPKDVQDKVKALKKRASDISIDYNKNVNDENTILEFSEDELDGLPEDFIKRLEKTPEGKCKVSLKYPDYFPVMKKAVNPATRQKMEFAFNSRCKEANTKILEELVEIRHKLSQLLGYKNHAAFVLELRMAKTPETVATFLAGLKDKLRILQKEELKTFLEYKKEECDKYGYEFDNKINLWDMRYFMNMAEERRYSIDHSKLKEYFPLEVVTKGLLEIYQELLGLKFEEIPSAAVWNDDVQMFSVVDKESNQFMGFFYLDLFPREGKFSHAACFGLQPGCLRDDGTRQSSVAAMVANFTKPTKDAPSLLTHDEVETFFHEFGHVMHQLCAQADIIMFSGTRVERDFVEAPSQMLENWCWQAESLRRMSGHYKDGSQIPDEMVEKLVLARNANAGVFNLRQILLGTFDQTIHTSEKASHVPVESSLTTFLADTYTIYQGLSKDILGIPATEGTNMCATFAHLADGYDAQYYGYLWSEVYSCDMFHSRFKKEGIMNSKVGRDYRQYILQPGGSIDAMDMLKKFLGREPDQEAFLISKGLKL</sequence>
<keyword evidence="8 9" id="KW-0482">Metalloprotease</keyword>